<accession>A0A1M4UHL7</accession>
<dbReference type="Proteomes" id="UP000184048">
    <property type="component" value="Unassembled WGS sequence"/>
</dbReference>
<dbReference type="Gene3D" id="3.40.630.30">
    <property type="match status" value="1"/>
</dbReference>
<organism evidence="1 2">
    <name type="scientific">Flavisolibacter ginsengisoli DSM 18119</name>
    <dbReference type="NCBI Taxonomy" id="1121884"/>
    <lineage>
        <taxon>Bacteria</taxon>
        <taxon>Pseudomonadati</taxon>
        <taxon>Bacteroidota</taxon>
        <taxon>Chitinophagia</taxon>
        <taxon>Chitinophagales</taxon>
        <taxon>Chitinophagaceae</taxon>
        <taxon>Flavisolibacter</taxon>
    </lineage>
</organism>
<gene>
    <name evidence="1" type="ORF">SAMN02745131_00659</name>
</gene>
<dbReference type="AlphaFoldDB" id="A0A1M4UHL7"/>
<dbReference type="STRING" id="1121884.SAMN02745131_00659"/>
<dbReference type="SUPFAM" id="SSF55729">
    <property type="entry name" value="Acyl-CoA N-acyltransferases (Nat)"/>
    <property type="match status" value="1"/>
</dbReference>
<keyword evidence="2" id="KW-1185">Reference proteome</keyword>
<dbReference type="EMBL" id="FQUU01000002">
    <property type="protein sequence ID" value="SHE56246.1"/>
    <property type="molecule type" value="Genomic_DNA"/>
</dbReference>
<reference evidence="1 2" key="1">
    <citation type="submission" date="2016-11" db="EMBL/GenBank/DDBJ databases">
        <authorList>
            <person name="Jaros S."/>
            <person name="Januszkiewicz K."/>
            <person name="Wedrychowicz H."/>
        </authorList>
    </citation>
    <scope>NUCLEOTIDE SEQUENCE [LARGE SCALE GENOMIC DNA]</scope>
    <source>
        <strain evidence="1 2">DSM 18119</strain>
    </source>
</reference>
<sequence>MLIQYVPHENINKEKWDHSILTAGNGLIYAYSWYLDRMADNWDAIVIGDYELVMPLPWRKKMGIDYLYQPAFVAQLGLFGNDITSDLLQQSFLAIPAKFRYWDMPLNHANNYTLEEYQLNQRTNYILYLDKPYTELNNKYRETTRRNIKKALGYGCIVKSGIDINEVVSLASEQPQQNETTVQDYTNFAYIYGQLAKGKKAITYGIYSTTNQLLASCALLFSNNRWYYILVGNHPNGRTMGASHLLIDAFIKDHAGRQEILDFEGSDLRNLAFFYSSFGGTQERYATIRLNRLPWYIRWLKE</sequence>
<evidence type="ECO:0008006" key="3">
    <source>
        <dbReference type="Google" id="ProtNLM"/>
    </source>
</evidence>
<dbReference type="InterPro" id="IPR016181">
    <property type="entry name" value="Acyl_CoA_acyltransferase"/>
</dbReference>
<proteinExistence type="predicted"/>
<evidence type="ECO:0000313" key="2">
    <source>
        <dbReference type="Proteomes" id="UP000184048"/>
    </source>
</evidence>
<protein>
    <recommendedName>
        <fullName evidence="3">Acetyltransferase (GNAT) domain-containing protein</fullName>
    </recommendedName>
</protein>
<name>A0A1M4UHL7_9BACT</name>
<evidence type="ECO:0000313" key="1">
    <source>
        <dbReference type="EMBL" id="SHE56246.1"/>
    </source>
</evidence>